<dbReference type="Proteomes" id="UP000095284">
    <property type="component" value="Unplaced"/>
</dbReference>
<evidence type="ECO:0000313" key="1">
    <source>
        <dbReference type="Proteomes" id="UP000095284"/>
    </source>
</evidence>
<evidence type="ECO:0000313" key="2">
    <source>
        <dbReference type="WBParaSite" id="BXY_0671400.1"/>
    </source>
</evidence>
<dbReference type="AlphaFoldDB" id="A0A1I7S139"/>
<organism evidence="1 2">
    <name type="scientific">Bursaphelenchus xylophilus</name>
    <name type="common">Pinewood nematode worm</name>
    <name type="synonym">Aphelenchoides xylophilus</name>
    <dbReference type="NCBI Taxonomy" id="6326"/>
    <lineage>
        <taxon>Eukaryota</taxon>
        <taxon>Metazoa</taxon>
        <taxon>Ecdysozoa</taxon>
        <taxon>Nematoda</taxon>
        <taxon>Chromadorea</taxon>
        <taxon>Rhabditida</taxon>
        <taxon>Tylenchina</taxon>
        <taxon>Tylenchomorpha</taxon>
        <taxon>Aphelenchoidea</taxon>
        <taxon>Aphelenchoididae</taxon>
        <taxon>Bursaphelenchus</taxon>
    </lineage>
</organism>
<protein>
    <submittedName>
        <fullName evidence="2">Mitochondrial protein</fullName>
    </submittedName>
</protein>
<name>A0A1I7S139_BURXY</name>
<accession>A0A1I7S139</accession>
<sequence length="80" mass="9526">MAQGLEPWAKKGFEKTYLRNFQRFLTYATVTHKAYTNPNFYYACTHLMNHMVGHSRDENRPKEVLFKFMREYGAIEDGNN</sequence>
<reference evidence="2" key="1">
    <citation type="submission" date="2016-11" db="UniProtKB">
        <authorList>
            <consortium name="WormBaseParasite"/>
        </authorList>
    </citation>
    <scope>IDENTIFICATION</scope>
</reference>
<dbReference type="WBParaSite" id="BXY_0671400.1">
    <property type="protein sequence ID" value="BXY_0671400.1"/>
    <property type="gene ID" value="BXY_0671400"/>
</dbReference>
<proteinExistence type="predicted"/>